<keyword evidence="1 7" id="KW-0808">Transferase</keyword>
<keyword evidence="2 5" id="KW-0547">Nucleotide-binding</keyword>
<dbReference type="InterPro" id="IPR011009">
    <property type="entry name" value="Kinase-like_dom_sf"/>
</dbReference>
<dbReference type="InterPro" id="IPR000719">
    <property type="entry name" value="Prot_kinase_dom"/>
</dbReference>
<keyword evidence="8" id="KW-1185">Reference proteome</keyword>
<dbReference type="PROSITE" id="PS50011">
    <property type="entry name" value="PROTEIN_KINASE_DOM"/>
    <property type="match status" value="1"/>
</dbReference>
<keyword evidence="4 5" id="KW-0067">ATP-binding</keyword>
<evidence type="ECO:0000256" key="2">
    <source>
        <dbReference type="ARBA" id="ARBA00022741"/>
    </source>
</evidence>
<evidence type="ECO:0000256" key="1">
    <source>
        <dbReference type="ARBA" id="ARBA00022679"/>
    </source>
</evidence>
<dbReference type="RefSeq" id="WP_157899051.1">
    <property type="nucleotide sequence ID" value="NZ_CP015136.1"/>
</dbReference>
<evidence type="ECO:0000256" key="5">
    <source>
        <dbReference type="PROSITE-ProRule" id="PRU10141"/>
    </source>
</evidence>
<dbReference type="SUPFAM" id="SSF56112">
    <property type="entry name" value="Protein kinase-like (PK-like)"/>
    <property type="match status" value="1"/>
</dbReference>
<accession>A0A143PLT6</accession>
<organism evidence="7 8">
    <name type="scientific">Luteitalea pratensis</name>
    <dbReference type="NCBI Taxonomy" id="1855912"/>
    <lineage>
        <taxon>Bacteria</taxon>
        <taxon>Pseudomonadati</taxon>
        <taxon>Acidobacteriota</taxon>
        <taxon>Vicinamibacteria</taxon>
        <taxon>Vicinamibacterales</taxon>
        <taxon>Vicinamibacteraceae</taxon>
        <taxon>Luteitalea</taxon>
    </lineage>
</organism>
<evidence type="ECO:0000259" key="6">
    <source>
        <dbReference type="PROSITE" id="PS50011"/>
    </source>
</evidence>
<dbReference type="OrthoDB" id="129879at2"/>
<dbReference type="EC" id="2.7.11.1" evidence="7"/>
<evidence type="ECO:0000256" key="4">
    <source>
        <dbReference type="ARBA" id="ARBA00022840"/>
    </source>
</evidence>
<dbReference type="GO" id="GO:0005524">
    <property type="term" value="F:ATP binding"/>
    <property type="evidence" value="ECO:0007669"/>
    <property type="project" value="UniProtKB-UniRule"/>
</dbReference>
<proteinExistence type="predicted"/>
<sequence>MTTERWRRVEALFHDVLARPAGERTAALVAACPDDAALQADVQSLLDQSEGLDGFLATPAMDVAARFVSSASLSLTDRCLGVFELRELIGIGGMGEVYRARDTRLGRDVAIKILPPAFQKDPDRLARFEREARLLALLNHPHIARSTGSRTRAACVRSSWNLSRVRRSRIESSAGRCRCPKC</sequence>
<dbReference type="KEGG" id="abac:LuPra_02386"/>
<gene>
    <name evidence="7" type="primary">pknA_5</name>
    <name evidence="7" type="ORF">LuPra_02386</name>
</gene>
<keyword evidence="3 7" id="KW-0418">Kinase</keyword>
<dbReference type="PROSITE" id="PS00107">
    <property type="entry name" value="PROTEIN_KINASE_ATP"/>
    <property type="match status" value="1"/>
</dbReference>
<feature type="domain" description="Protein kinase" evidence="6">
    <location>
        <begin position="83"/>
        <end position="182"/>
    </location>
</feature>
<evidence type="ECO:0000313" key="8">
    <source>
        <dbReference type="Proteomes" id="UP000076079"/>
    </source>
</evidence>
<dbReference type="AlphaFoldDB" id="A0A143PLT6"/>
<feature type="binding site" evidence="5">
    <location>
        <position position="112"/>
    </location>
    <ligand>
        <name>ATP</name>
        <dbReference type="ChEBI" id="CHEBI:30616"/>
    </ligand>
</feature>
<name>A0A143PLT6_LUTPR</name>
<dbReference type="Proteomes" id="UP000076079">
    <property type="component" value="Chromosome"/>
</dbReference>
<reference evidence="7 8" key="1">
    <citation type="journal article" date="2016" name="Genome Announc.">
        <title>First Complete Genome Sequence of a Subdivision 6 Acidobacterium Strain.</title>
        <authorList>
            <person name="Huang S."/>
            <person name="Vieira S."/>
            <person name="Bunk B."/>
            <person name="Riedel T."/>
            <person name="Sproer C."/>
            <person name="Overmann J."/>
        </authorList>
    </citation>
    <scope>NUCLEOTIDE SEQUENCE [LARGE SCALE GENOMIC DNA]</scope>
    <source>
        <strain evidence="8">DSM 100886 HEG_-6_39</strain>
    </source>
</reference>
<reference evidence="8" key="2">
    <citation type="submission" date="2016-04" db="EMBL/GenBank/DDBJ databases">
        <title>First Complete Genome Sequence of a Subdivision 6 Acidobacterium.</title>
        <authorList>
            <person name="Huang S."/>
            <person name="Vieira S."/>
            <person name="Bunk B."/>
            <person name="Riedel T."/>
            <person name="Sproeer C."/>
            <person name="Overmann J."/>
        </authorList>
    </citation>
    <scope>NUCLEOTIDE SEQUENCE [LARGE SCALE GENOMIC DNA]</scope>
    <source>
        <strain evidence="8">DSM 100886 HEG_-6_39</strain>
    </source>
</reference>
<dbReference type="PANTHER" id="PTHR43289">
    <property type="entry name" value="MITOGEN-ACTIVATED PROTEIN KINASE KINASE KINASE 20-RELATED"/>
    <property type="match status" value="1"/>
</dbReference>
<evidence type="ECO:0000313" key="7">
    <source>
        <dbReference type="EMBL" id="AMY09173.1"/>
    </source>
</evidence>
<dbReference type="PATRIC" id="fig|1813736.3.peg.2504"/>
<dbReference type="Gene3D" id="3.30.200.20">
    <property type="entry name" value="Phosphorylase Kinase, domain 1"/>
    <property type="match status" value="1"/>
</dbReference>
<evidence type="ECO:0000256" key="3">
    <source>
        <dbReference type="ARBA" id="ARBA00022777"/>
    </source>
</evidence>
<dbReference type="PANTHER" id="PTHR43289:SF34">
    <property type="entry name" value="SERINE_THREONINE-PROTEIN KINASE YBDM-RELATED"/>
    <property type="match status" value="1"/>
</dbReference>
<dbReference type="EMBL" id="CP015136">
    <property type="protein sequence ID" value="AMY09173.1"/>
    <property type="molecule type" value="Genomic_DNA"/>
</dbReference>
<protein>
    <submittedName>
        <fullName evidence="7">Serine/threonine-protein kinase PknA</fullName>
        <ecNumber evidence="7">2.7.11.1</ecNumber>
    </submittedName>
</protein>
<dbReference type="InterPro" id="IPR017441">
    <property type="entry name" value="Protein_kinase_ATP_BS"/>
</dbReference>
<dbReference type="STRING" id="1855912.LuPra_02386"/>
<dbReference type="GO" id="GO:0004674">
    <property type="term" value="F:protein serine/threonine kinase activity"/>
    <property type="evidence" value="ECO:0007669"/>
    <property type="project" value="UniProtKB-EC"/>
</dbReference>